<reference evidence="1 2" key="5">
    <citation type="journal article" date="2007" name="Extremophiles">
        <title>Intragenomic diversity of the V1 regions of 16S rRNA genes in high-alkaline protease-producing Bacillus clausii spp.</title>
        <authorList>
            <person name="Kageyama Y."/>
            <person name="Takaki Y."/>
            <person name="Shimamura S."/>
            <person name="Nishi S."/>
            <person name="Nogi Y."/>
            <person name="Uchimura K."/>
            <person name="Kobayashi T."/>
            <person name="Hitomi J."/>
            <person name="Ozaki K."/>
            <person name="Kawai S."/>
            <person name="Ito S."/>
            <person name="Horikoshi K."/>
        </authorList>
    </citation>
    <scope>NUCLEOTIDE SEQUENCE [LARGE SCALE GENOMIC DNA]</scope>
    <source>
        <strain evidence="1 2">KSM-K16</strain>
    </source>
</reference>
<dbReference type="HOGENOM" id="CLU_810509_0_0_9"/>
<dbReference type="Pfam" id="PF03864">
    <property type="entry name" value="Phage_cap_E"/>
    <property type="match status" value="1"/>
</dbReference>
<reference evidence="1 2" key="1">
    <citation type="journal article" date="1994" name="J. Ferment. Bioeng.">
        <title>Molecular cloning and nucleotide sequence of the gene for an alkaline protease from the alkalophilic Bacillus sp. KSM-K16.</title>
        <authorList>
            <person name="Hakamada Y."/>
            <person name="Kobayashi T."/>
            <person name="Hitomi J."/>
            <person name="Kawai S."/>
            <person name="Ito S."/>
        </authorList>
    </citation>
    <scope>NUCLEOTIDE SEQUENCE [LARGE SCALE GENOMIC DNA]</scope>
    <source>
        <strain evidence="1 2">KSM-K16</strain>
    </source>
</reference>
<dbReference type="AlphaFoldDB" id="Q5WE42"/>
<dbReference type="InterPro" id="IPR053738">
    <property type="entry name" value="Lambda_capsid_assembly"/>
</dbReference>
<dbReference type="EMBL" id="AP006627">
    <property type="protein sequence ID" value="BAD65368.1"/>
    <property type="molecule type" value="Genomic_DNA"/>
</dbReference>
<dbReference type="RefSeq" id="WP_011247676.1">
    <property type="nucleotide sequence ID" value="NC_006582.1"/>
</dbReference>
<gene>
    <name evidence="1" type="ordered locus">ABC2834</name>
</gene>
<proteinExistence type="predicted"/>
<sequence>MAGITHLEEFKQPALRALVDESEKDTIPSLVDRFLPTENVFSTTFAGDVIKTNNFLAGYIGEGSEPPTIDRNEMASYMGEIARFGLQDIVTYSELEALHEARNNARYQDAIDRITIRALNLVGWTRDLIQLAKSEALFKGKMANDRNKIKYGFDFGIPDENKVALTPDNDFDSADFDILGFLYEQVDHYVLTNGRSPETMLISREVLNKLLTNSQIIVEAGRPEGSIRASADDLKNVLQRFGLPTFEVLENRFYTYQDNESKKIIRNEFMPANRIVMTSSGVGKYLLGPTLENNFQPGIYLTAIDKTDPIRSVIRTIGAGFPVLENPQLVKHLDVFTP</sequence>
<dbReference type="Proteomes" id="UP000001168">
    <property type="component" value="Chromosome"/>
</dbReference>
<dbReference type="InterPro" id="IPR005564">
    <property type="entry name" value="Major_capsid_GpE"/>
</dbReference>
<organism evidence="1 2">
    <name type="scientific">Shouchella clausii (strain KSM-K16)</name>
    <name type="common">Alkalihalobacillus clausii</name>
    <dbReference type="NCBI Taxonomy" id="66692"/>
    <lineage>
        <taxon>Bacteria</taxon>
        <taxon>Bacillati</taxon>
        <taxon>Bacillota</taxon>
        <taxon>Bacilli</taxon>
        <taxon>Bacillales</taxon>
        <taxon>Bacillaceae</taxon>
        <taxon>Shouchella</taxon>
    </lineage>
</organism>
<reference evidence="1 2" key="2">
    <citation type="journal article" date="1995" name="Appl. Microbiol. Biotechnol.">
        <title>Purification and properties of an alkaline protease from alkalophilic Bacillus sp. KSM-K16.</title>
        <authorList>
            <person name="Kobayashi T."/>
            <person name="Hakamada Y."/>
            <person name="Adachi S."/>
            <person name="Hitomi J."/>
            <person name="Yoshimatsu T."/>
            <person name="Koike K."/>
            <person name="Kawai S."/>
            <person name="Ito S."/>
        </authorList>
    </citation>
    <scope>NUCLEOTIDE SEQUENCE [LARGE SCALE GENOMIC DNA]</scope>
    <source>
        <strain evidence="1 2">KSM-K16</strain>
    </source>
</reference>
<dbReference type="Gene3D" id="3.90.1690.10">
    <property type="entry name" value="phage-related protein like domain"/>
    <property type="match status" value="1"/>
</dbReference>
<reference evidence="2" key="4">
    <citation type="submission" date="2003-10" db="EMBL/GenBank/DDBJ databases">
        <title>The complete genome sequence of the alkaliphilic Bacillus clausii KSM-K16.</title>
        <authorList>
            <person name="Takaki Y."/>
            <person name="Kageyama Y."/>
            <person name="Shimamura S."/>
            <person name="Suzuki H."/>
            <person name="Nishi S."/>
            <person name="Hatada Y."/>
            <person name="Kawai S."/>
            <person name="Ito S."/>
            <person name="Horikoshi K."/>
        </authorList>
    </citation>
    <scope>NUCLEOTIDE SEQUENCE [LARGE SCALE GENOMIC DNA]</scope>
    <source>
        <strain evidence="2">KSM-K16</strain>
    </source>
</reference>
<dbReference type="OrthoDB" id="57984at2"/>
<dbReference type="STRING" id="66692.ABC2834"/>
<accession>Q5WE42</accession>
<dbReference type="KEGG" id="bcl:ABC2834"/>
<keyword evidence="2" id="KW-1185">Reference proteome</keyword>
<evidence type="ECO:0000313" key="2">
    <source>
        <dbReference type="Proteomes" id="UP000001168"/>
    </source>
</evidence>
<reference evidence="1 2" key="3">
    <citation type="journal article" date="1997" name="Protein Eng.">
        <title>High-resolution crystal structure of M-protease: phylogeny aided analysis of the high-alkaline adaptation mechanism.</title>
        <authorList>
            <person name="Shirai T."/>
            <person name="Suzuki A."/>
            <person name="Yamane T."/>
            <person name="Ashida T."/>
            <person name="Kobayashi T."/>
            <person name="Ito S."/>
        </authorList>
    </citation>
    <scope>NUCLEOTIDE SEQUENCE [LARGE SCALE GENOMIC DNA]</scope>
    <source>
        <strain evidence="1 2">KSM-K16</strain>
    </source>
</reference>
<protein>
    <submittedName>
        <fullName evidence="1">Structural protein</fullName>
    </submittedName>
</protein>
<evidence type="ECO:0000313" key="1">
    <source>
        <dbReference type="EMBL" id="BAD65368.1"/>
    </source>
</evidence>
<name>Q5WE42_SHOC1</name>